<dbReference type="SUPFAM" id="SSF56300">
    <property type="entry name" value="Metallo-dependent phosphatases"/>
    <property type="match status" value="1"/>
</dbReference>
<keyword evidence="16" id="KW-1185">Reference proteome</keyword>
<evidence type="ECO:0000256" key="2">
    <source>
        <dbReference type="ARBA" id="ARBA00001947"/>
    </source>
</evidence>
<gene>
    <name evidence="15" type="ORF">J3Q64DRAFT_1717803</name>
</gene>
<evidence type="ECO:0000256" key="10">
    <source>
        <dbReference type="ARBA" id="ARBA00023004"/>
    </source>
</evidence>
<dbReference type="Pfam" id="PF05011">
    <property type="entry name" value="DBR1"/>
    <property type="match status" value="1"/>
</dbReference>
<keyword evidence="7" id="KW-0479">Metal-binding</keyword>
<comment type="cofactor">
    <cofactor evidence="1">
        <name>Mn(2+)</name>
        <dbReference type="ChEBI" id="CHEBI:29035"/>
    </cofactor>
</comment>
<evidence type="ECO:0000256" key="6">
    <source>
        <dbReference type="ARBA" id="ARBA00022664"/>
    </source>
</evidence>
<evidence type="ECO:0000256" key="8">
    <source>
        <dbReference type="ARBA" id="ARBA00022801"/>
    </source>
</evidence>
<accession>A0ABR3B7Y8</accession>
<reference evidence="15 16" key="1">
    <citation type="submission" date="2024-04" db="EMBL/GenBank/DDBJ databases">
        <title>Symmetric and asymmetric DNA N6-adenine methylation regulates different biological responses in Mucorales.</title>
        <authorList>
            <consortium name="Lawrence Berkeley National Laboratory"/>
            <person name="Lax C."/>
            <person name="Mondo S.J."/>
            <person name="Osorio-Concepcion M."/>
            <person name="Muszewska A."/>
            <person name="Corrochano-Luque M."/>
            <person name="Gutierrez G."/>
            <person name="Riley R."/>
            <person name="Lipzen A."/>
            <person name="Guo J."/>
            <person name="Hundley H."/>
            <person name="Amirebrahimi M."/>
            <person name="Ng V."/>
            <person name="Lorenzo-Gutierrez D."/>
            <person name="Binder U."/>
            <person name="Yang J."/>
            <person name="Song Y."/>
            <person name="Canovas D."/>
            <person name="Navarro E."/>
            <person name="Freitag M."/>
            <person name="Gabaldon T."/>
            <person name="Grigoriev I.V."/>
            <person name="Corrochano L.M."/>
            <person name="Nicolas F.E."/>
            <person name="Garre V."/>
        </authorList>
    </citation>
    <scope>NUCLEOTIDE SEQUENCE [LARGE SCALE GENOMIC DNA]</scope>
    <source>
        <strain evidence="15 16">L51</strain>
    </source>
</reference>
<keyword evidence="9" id="KW-0862">Zinc</keyword>
<keyword evidence="11" id="KW-0464">Manganese</keyword>
<dbReference type="CDD" id="cd00844">
    <property type="entry name" value="MPP_Dbr1_N"/>
    <property type="match status" value="1"/>
</dbReference>
<keyword evidence="10" id="KW-0408">Iron</keyword>
<dbReference type="PANTHER" id="PTHR12849">
    <property type="entry name" value="RNA LARIAT DEBRANCHING ENZYME"/>
    <property type="match status" value="1"/>
</dbReference>
<dbReference type="InterPro" id="IPR041816">
    <property type="entry name" value="Dbr1_N"/>
</dbReference>
<proteinExistence type="inferred from homology"/>
<dbReference type="SMART" id="SM01124">
    <property type="entry name" value="DBR1"/>
    <property type="match status" value="1"/>
</dbReference>
<evidence type="ECO:0000256" key="1">
    <source>
        <dbReference type="ARBA" id="ARBA00001936"/>
    </source>
</evidence>
<evidence type="ECO:0000256" key="7">
    <source>
        <dbReference type="ARBA" id="ARBA00022723"/>
    </source>
</evidence>
<feature type="domain" description="Lariat debranching enzyme C-terminal" evidence="14">
    <location>
        <begin position="337"/>
        <end position="481"/>
    </location>
</feature>
<evidence type="ECO:0000313" key="15">
    <source>
        <dbReference type="EMBL" id="KAL0092189.1"/>
    </source>
</evidence>
<evidence type="ECO:0000259" key="14">
    <source>
        <dbReference type="SMART" id="SM01124"/>
    </source>
</evidence>
<dbReference type="InterPro" id="IPR029052">
    <property type="entry name" value="Metallo-depent_PP-like"/>
</dbReference>
<evidence type="ECO:0000313" key="16">
    <source>
        <dbReference type="Proteomes" id="UP001448207"/>
    </source>
</evidence>
<evidence type="ECO:0000256" key="4">
    <source>
        <dbReference type="ARBA" id="ARBA00004123"/>
    </source>
</evidence>
<feature type="compositionally biased region" description="Acidic residues" evidence="13">
    <location>
        <begin position="319"/>
        <end position="329"/>
    </location>
</feature>
<sequence>MKIAIEGCCHGELDNIYGTIKLLEQRENCKIDLVLICGDFQAIRNTSDMECMSVPPKFRELGTFWKYYSGLAKAPYPTIFIGGNHEASNHLWELYHGGWVCENIYYLGHAGVINYKGVRIGGISGIFKSNDYRKGHYETSPYTPQTIKSVYHVRDYDVQKVLQIQKPVDIFLSHDWPRGIERFGDVGELLRVKTFFREEARTNTLGSPANEQILTKIQPAWWFAAHLHVKFAALVDHEKWKNEDYSDEVKRVLNLRNGPYYQASINQNQSVKVENPDEISISMSDDDDDEDCCTHGQRSTEKKVGTRVDNPDEISISVSDDEDDEDKDDTPEKESPVPVQVQSESPKITKFLSLDKCLPRRQFLQVIDVPSDDSAHGFSYDLEWLAITKSMHPYLSVERQEYRLPSNEDIQMTIKKELTQLEAMVGRGELDLKIPNNFQPTAPTFNPSVQWNHEQMVQFQYPFSNPQTSDFCKMLNIQNKINPHGVTDFGHEKVAPEQQNSFVEPQESSFSESIRYSLTTLNDDMSTLTSEEVEISVINKVPEETPIPDNNTLSLEDPMATGEDQKAKRQKIVHEENVLLETVEEQIL</sequence>
<comment type="subcellular location">
    <subcellularLocation>
        <location evidence="4">Nucleus</location>
    </subcellularLocation>
</comment>
<evidence type="ECO:0000256" key="13">
    <source>
        <dbReference type="SAM" id="MobiDB-lite"/>
    </source>
</evidence>
<dbReference type="EMBL" id="JBCLYO010000002">
    <property type="protein sequence ID" value="KAL0092189.1"/>
    <property type="molecule type" value="Genomic_DNA"/>
</dbReference>
<dbReference type="InterPro" id="IPR007708">
    <property type="entry name" value="DBR1_C"/>
</dbReference>
<dbReference type="Pfam" id="PF00149">
    <property type="entry name" value="Metallophos"/>
    <property type="match status" value="1"/>
</dbReference>
<protein>
    <submittedName>
        <fullName evidence="15">Lariat debranching enzyme, C-terminal domain-containing protein</fullName>
    </submittedName>
</protein>
<keyword evidence="6" id="KW-0507">mRNA processing</keyword>
<dbReference type="Proteomes" id="UP001448207">
    <property type="component" value="Unassembled WGS sequence"/>
</dbReference>
<dbReference type="InterPro" id="IPR004843">
    <property type="entry name" value="Calcineurin-like_PHP"/>
</dbReference>
<evidence type="ECO:0000256" key="9">
    <source>
        <dbReference type="ARBA" id="ARBA00022833"/>
    </source>
</evidence>
<feature type="compositionally biased region" description="Basic and acidic residues" evidence="13">
    <location>
        <begin position="298"/>
        <end position="310"/>
    </location>
</feature>
<comment type="caution">
    <text evidence="15">The sequence shown here is derived from an EMBL/GenBank/DDBJ whole genome shotgun (WGS) entry which is preliminary data.</text>
</comment>
<dbReference type="PANTHER" id="PTHR12849:SF0">
    <property type="entry name" value="LARIAT DEBRANCHING ENZYME"/>
    <property type="match status" value="1"/>
</dbReference>
<comment type="cofactor">
    <cofactor evidence="3">
        <name>Fe(2+)</name>
        <dbReference type="ChEBI" id="CHEBI:29033"/>
    </cofactor>
</comment>
<name>A0ABR3B7Y8_PHYBL</name>
<evidence type="ECO:0000256" key="12">
    <source>
        <dbReference type="ARBA" id="ARBA00023242"/>
    </source>
</evidence>
<organism evidence="15 16">
    <name type="scientific">Phycomyces blakesleeanus</name>
    <dbReference type="NCBI Taxonomy" id="4837"/>
    <lineage>
        <taxon>Eukaryota</taxon>
        <taxon>Fungi</taxon>
        <taxon>Fungi incertae sedis</taxon>
        <taxon>Mucoromycota</taxon>
        <taxon>Mucoromycotina</taxon>
        <taxon>Mucoromycetes</taxon>
        <taxon>Mucorales</taxon>
        <taxon>Phycomycetaceae</taxon>
        <taxon>Phycomyces</taxon>
    </lineage>
</organism>
<evidence type="ECO:0000256" key="11">
    <source>
        <dbReference type="ARBA" id="ARBA00023211"/>
    </source>
</evidence>
<evidence type="ECO:0000256" key="3">
    <source>
        <dbReference type="ARBA" id="ARBA00001954"/>
    </source>
</evidence>
<comment type="similarity">
    <text evidence="5">Belongs to the lariat debranching enzyme family.</text>
</comment>
<dbReference type="Gene3D" id="3.60.21.10">
    <property type="match status" value="1"/>
</dbReference>
<keyword evidence="8" id="KW-0378">Hydrolase</keyword>
<keyword evidence="12" id="KW-0539">Nucleus</keyword>
<feature type="region of interest" description="Disordered" evidence="13">
    <location>
        <begin position="279"/>
        <end position="344"/>
    </location>
</feature>
<comment type="cofactor">
    <cofactor evidence="2">
        <name>Zn(2+)</name>
        <dbReference type="ChEBI" id="CHEBI:29105"/>
    </cofactor>
</comment>
<evidence type="ECO:0000256" key="5">
    <source>
        <dbReference type="ARBA" id="ARBA00006045"/>
    </source>
</evidence>